<dbReference type="InterPro" id="IPR036291">
    <property type="entry name" value="NAD(P)-bd_dom_sf"/>
</dbReference>
<comment type="caution">
    <text evidence="4">The sequence shown here is derived from an EMBL/GenBank/DDBJ whole genome shotgun (WGS) entry which is preliminary data.</text>
</comment>
<keyword evidence="4" id="KW-0808">Transferase</keyword>
<evidence type="ECO:0000256" key="2">
    <source>
        <dbReference type="ARBA" id="ARBA00006617"/>
    </source>
</evidence>
<protein>
    <submittedName>
        <fullName evidence="4">Methyltransferase-like protein 23</fullName>
    </submittedName>
</protein>
<dbReference type="InterPro" id="IPR019410">
    <property type="entry name" value="Methyltransf_16"/>
</dbReference>
<keyword evidence="4" id="KW-0489">Methyltransferase</keyword>
<comment type="subcellular location">
    <subcellularLocation>
        <location evidence="1">Mitochondrion outer membrane</location>
        <topology evidence="1">Peripheral membrane protein</topology>
    </subcellularLocation>
</comment>
<dbReference type="InterPro" id="IPR016040">
    <property type="entry name" value="NAD(P)-bd_dom"/>
</dbReference>
<gene>
    <name evidence="4" type="primary">METTL23</name>
    <name evidence="4" type="ORF">EC973_005129</name>
</gene>
<dbReference type="GO" id="GO:0005741">
    <property type="term" value="C:mitochondrial outer membrane"/>
    <property type="evidence" value="ECO:0007669"/>
    <property type="project" value="UniProtKB-SubCell"/>
</dbReference>
<dbReference type="Gene3D" id="3.40.50.150">
    <property type="entry name" value="Vaccinia Virus protein VP39"/>
    <property type="match status" value="1"/>
</dbReference>
<comment type="similarity">
    <text evidence="2">Belongs to the FMP52 family.</text>
</comment>
<dbReference type="Pfam" id="PF13460">
    <property type="entry name" value="NAD_binding_10"/>
    <property type="match status" value="1"/>
</dbReference>
<dbReference type="Gene3D" id="3.40.50.720">
    <property type="entry name" value="NAD(P)-binding Rossmann-like Domain"/>
    <property type="match status" value="1"/>
</dbReference>
<evidence type="ECO:0000259" key="3">
    <source>
        <dbReference type="Pfam" id="PF13460"/>
    </source>
</evidence>
<dbReference type="SUPFAM" id="SSF53335">
    <property type="entry name" value="S-adenosyl-L-methionine-dependent methyltransferases"/>
    <property type="match status" value="1"/>
</dbReference>
<dbReference type="GO" id="GO:0051170">
    <property type="term" value="P:import into nucleus"/>
    <property type="evidence" value="ECO:0007669"/>
    <property type="project" value="TreeGrafter"/>
</dbReference>
<feature type="domain" description="NAD(P)-binding" evidence="3">
    <location>
        <begin position="13"/>
        <end position="221"/>
    </location>
</feature>
<dbReference type="Pfam" id="PF10294">
    <property type="entry name" value="Methyltransf_16"/>
    <property type="match status" value="1"/>
</dbReference>
<dbReference type="OrthoDB" id="430436at2759"/>
<accession>A0A8H7BF71</accession>
<organism evidence="4 5">
    <name type="scientific">Apophysomyces ossiformis</name>
    <dbReference type="NCBI Taxonomy" id="679940"/>
    <lineage>
        <taxon>Eukaryota</taxon>
        <taxon>Fungi</taxon>
        <taxon>Fungi incertae sedis</taxon>
        <taxon>Mucoromycota</taxon>
        <taxon>Mucoromycotina</taxon>
        <taxon>Mucoromycetes</taxon>
        <taxon>Mucorales</taxon>
        <taxon>Mucorineae</taxon>
        <taxon>Mucoraceae</taxon>
        <taxon>Apophysomyces</taxon>
    </lineage>
</organism>
<dbReference type="PANTHER" id="PTHR14097">
    <property type="entry name" value="OXIDOREDUCTASE HTATIP2"/>
    <property type="match status" value="1"/>
</dbReference>
<dbReference type="PANTHER" id="PTHR14097:SF7">
    <property type="entry name" value="OXIDOREDUCTASE HTATIP2"/>
    <property type="match status" value="1"/>
</dbReference>
<evidence type="ECO:0000256" key="1">
    <source>
        <dbReference type="ARBA" id="ARBA00004450"/>
    </source>
</evidence>
<evidence type="ECO:0000313" key="4">
    <source>
        <dbReference type="EMBL" id="KAF7721182.1"/>
    </source>
</evidence>
<dbReference type="InterPro" id="IPR029063">
    <property type="entry name" value="SAM-dependent_MTases_sf"/>
</dbReference>
<reference evidence="4" key="1">
    <citation type="submission" date="2020-01" db="EMBL/GenBank/DDBJ databases">
        <title>Genome Sequencing of Three Apophysomyces-Like Fungal Strains Confirms a Novel Fungal Genus in the Mucoromycota with divergent Burkholderia-like Endosymbiotic Bacteria.</title>
        <authorList>
            <person name="Stajich J.E."/>
            <person name="Macias A.M."/>
            <person name="Carter-House D."/>
            <person name="Lovett B."/>
            <person name="Kasson L.R."/>
            <person name="Berry K."/>
            <person name="Grigoriev I."/>
            <person name="Chang Y."/>
            <person name="Spatafora J."/>
            <person name="Kasson M.T."/>
        </authorList>
    </citation>
    <scope>NUCLEOTIDE SEQUENCE</scope>
    <source>
        <strain evidence="4">NRRL A-21654</strain>
    </source>
</reference>
<dbReference type="GO" id="GO:0008168">
    <property type="term" value="F:methyltransferase activity"/>
    <property type="evidence" value="ECO:0007669"/>
    <property type="project" value="UniProtKB-KW"/>
</dbReference>
<name>A0A8H7BF71_9FUNG</name>
<sequence>MATNPASTALLIGATGAVGKALLKDVLQNGKYTQVITVGRREASLDENIPKEKLTLTMTEQVQKVVDFEHLETHREAFRGVNDVFCCLGTTRADAGSAEKFRRIDQGYVLESAKIIAEENPPPAGETLSPVHFLYCSSSGANKDSSFLYPQSKGQTEEGISEAGFKKVSIVRPGLLEIEEERPKARWGESLALSLLPSVNRLFNLHMSVPVGDVAKAMLTVAQTEEKPTEERTSSKGTKVSIFGAKAIDEIVAKVLISLFNFVYREQDSAKSCSEPMSSIRPACTKKRLCEKDNGTIVTVKRVSFSEHDKRLDIMVEEVLDPAYGCYVWPSAIVMADYVWHVRHDFDNRTILEVGAGTSLPSLVLAKITSGSHFILSDTDAILPVIRSELQLNDLKEGKRLQVRELLWGEMGTPPAVDRLVQDVEAEGRKIDYVLGSDTFYDPADFEKLLMVISYIIHCHNHSCIFLTSYQERSAKRSIQHLLDKWKLQCRLIPKDSFDFDEYRFVDVEDDMQDERYLPHIRMSTESLSSVFLLKITGKAL</sequence>
<dbReference type="Proteomes" id="UP000605846">
    <property type="component" value="Unassembled WGS sequence"/>
</dbReference>
<dbReference type="AlphaFoldDB" id="A0A8H7BF71"/>
<dbReference type="EMBL" id="JABAYA010000296">
    <property type="protein sequence ID" value="KAF7721182.1"/>
    <property type="molecule type" value="Genomic_DNA"/>
</dbReference>
<dbReference type="SUPFAM" id="SSF51735">
    <property type="entry name" value="NAD(P)-binding Rossmann-fold domains"/>
    <property type="match status" value="1"/>
</dbReference>
<proteinExistence type="inferred from homology"/>
<evidence type="ECO:0000313" key="5">
    <source>
        <dbReference type="Proteomes" id="UP000605846"/>
    </source>
</evidence>
<dbReference type="GO" id="GO:0032259">
    <property type="term" value="P:methylation"/>
    <property type="evidence" value="ECO:0007669"/>
    <property type="project" value="UniProtKB-KW"/>
</dbReference>
<keyword evidence="5" id="KW-1185">Reference proteome</keyword>